<dbReference type="PANTHER" id="PTHR34309">
    <property type="entry name" value="SLR1406 PROTEIN"/>
    <property type="match status" value="1"/>
</dbReference>
<dbReference type="SUPFAM" id="SSF143744">
    <property type="entry name" value="GlcG-like"/>
    <property type="match status" value="1"/>
</dbReference>
<comment type="caution">
    <text evidence="1">The sequence shown here is derived from an EMBL/GenBank/DDBJ whole genome shotgun (WGS) entry which is preliminary data.</text>
</comment>
<gene>
    <name evidence="1" type="ORF">METUNv1_03691</name>
</gene>
<dbReference type="EMBL" id="AFHG01000059">
    <property type="protein sequence ID" value="EGK69728.1"/>
    <property type="molecule type" value="Genomic_DNA"/>
</dbReference>
<organism evidence="1 2">
    <name type="scientific">Methyloversatilis universalis (strain ATCC BAA-1314 / DSM 25237 / JCM 13912 / CCUG 52030 / FAM5)</name>
    <dbReference type="NCBI Taxonomy" id="1000565"/>
    <lineage>
        <taxon>Bacteria</taxon>
        <taxon>Pseudomonadati</taxon>
        <taxon>Pseudomonadota</taxon>
        <taxon>Betaproteobacteria</taxon>
        <taxon>Nitrosomonadales</taxon>
        <taxon>Sterolibacteriaceae</taxon>
        <taxon>Methyloversatilis</taxon>
    </lineage>
</organism>
<reference evidence="1 2" key="1">
    <citation type="journal article" date="2011" name="J. Bacteriol.">
        <title>Genome sequence of Methyloversatilis universalis FAM5T, a methylotrophic representative of the order Rhodocyclales.</title>
        <authorList>
            <person name="Kittichotirat W."/>
            <person name="Good N.M."/>
            <person name="Hall R."/>
            <person name="Bringel F."/>
            <person name="Lajus A."/>
            <person name="Medigue C."/>
            <person name="Smalley N.E."/>
            <person name="Beck D."/>
            <person name="Bumgarner R."/>
            <person name="Vuilleumier S."/>
            <person name="Kalyuzhnaya M.G."/>
        </authorList>
    </citation>
    <scope>NUCLEOTIDE SEQUENCE [LARGE SCALE GENOMIC DNA]</scope>
    <source>
        <strain evidence="2">ATCC BAA-1314 / JCM 13912 / FAM5</strain>
    </source>
</reference>
<dbReference type="InterPro" id="IPR038084">
    <property type="entry name" value="PduO/GlcC-like_sf"/>
</dbReference>
<dbReference type="Gene3D" id="3.30.450.150">
    <property type="entry name" value="Haem-degrading domain"/>
    <property type="match status" value="1"/>
</dbReference>
<protein>
    <recommendedName>
        <fullName evidence="3">Heme-binding protein</fullName>
    </recommendedName>
</protein>
<dbReference type="STRING" id="1000565.METUNv1_03691"/>
<evidence type="ECO:0000313" key="2">
    <source>
        <dbReference type="Proteomes" id="UP000005019"/>
    </source>
</evidence>
<dbReference type="InterPro" id="IPR005624">
    <property type="entry name" value="PduO/GlcC-like"/>
</dbReference>
<keyword evidence="2" id="KW-1185">Reference proteome</keyword>
<dbReference type="Proteomes" id="UP000005019">
    <property type="component" value="Unassembled WGS sequence"/>
</dbReference>
<dbReference type="RefSeq" id="WP_008064258.1">
    <property type="nucleotide sequence ID" value="NZ_AFHG01000059.1"/>
</dbReference>
<dbReference type="InterPro" id="IPR052517">
    <property type="entry name" value="GlcG_carb_metab_protein"/>
</dbReference>
<dbReference type="PANTHER" id="PTHR34309:SF1">
    <property type="entry name" value="PROTEIN GLCG"/>
    <property type="match status" value="1"/>
</dbReference>
<name>F5RH96_METUF</name>
<dbReference type="Pfam" id="PF03928">
    <property type="entry name" value="HbpS-like"/>
    <property type="match status" value="1"/>
</dbReference>
<evidence type="ECO:0008006" key="3">
    <source>
        <dbReference type="Google" id="ProtNLM"/>
    </source>
</evidence>
<evidence type="ECO:0000313" key="1">
    <source>
        <dbReference type="EMBL" id="EGK69728.1"/>
    </source>
</evidence>
<dbReference type="OrthoDB" id="1684899at2"/>
<sequence length="145" mass="14589">MDVAARQSTVGWEAASAAVRAAVAHAQSVGASVNAAVVDRAGQLVSFLRMPGAPLHSVDIAIDKAYTAASFGLPTGDWAAALSSHSDAVRQGLPLRPRMVMFGGGLPLVVAGERIGGIGISGGSEAQDEDCARAALAALDLTPAR</sequence>
<accession>F5RH96</accession>
<proteinExistence type="predicted"/>
<dbReference type="AlphaFoldDB" id="F5RH96"/>
<dbReference type="eggNOG" id="COG3193">
    <property type="taxonomic scope" value="Bacteria"/>
</dbReference>